<evidence type="ECO:0000313" key="3">
    <source>
        <dbReference type="Proteomes" id="UP000193061"/>
    </source>
</evidence>
<evidence type="ECO:0000313" key="2">
    <source>
        <dbReference type="EMBL" id="SLN24008.1"/>
    </source>
</evidence>
<proteinExistence type="predicted"/>
<dbReference type="SUPFAM" id="SSF53383">
    <property type="entry name" value="PLP-dependent transferases"/>
    <property type="match status" value="1"/>
</dbReference>
<dbReference type="InterPro" id="IPR015424">
    <property type="entry name" value="PyrdxlP-dep_Trfase"/>
</dbReference>
<dbReference type="Gene3D" id="3.90.1150.10">
    <property type="entry name" value="Aspartate Aminotransferase, domain 1"/>
    <property type="match status" value="1"/>
</dbReference>
<dbReference type="CDD" id="cd00609">
    <property type="entry name" value="AAT_like"/>
    <property type="match status" value="1"/>
</dbReference>
<dbReference type="RefSeq" id="WP_200812922.1">
    <property type="nucleotide sequence ID" value="NZ_FWFX01000002.1"/>
</dbReference>
<keyword evidence="2" id="KW-0456">Lyase</keyword>
<protein>
    <submittedName>
        <fullName evidence="2">Capreomycidine synthase</fullName>
        <ecNumber evidence="2">4.3.2.-</ecNumber>
    </submittedName>
</protein>
<dbReference type="GO" id="GO:0016829">
    <property type="term" value="F:lyase activity"/>
    <property type="evidence" value="ECO:0007669"/>
    <property type="project" value="UniProtKB-KW"/>
</dbReference>
<evidence type="ECO:0000259" key="1">
    <source>
        <dbReference type="Pfam" id="PF00155"/>
    </source>
</evidence>
<name>A0A1X6YL61_9RHOB</name>
<reference evidence="2 3" key="1">
    <citation type="submission" date="2017-03" db="EMBL/GenBank/DDBJ databases">
        <authorList>
            <person name="Afonso C.L."/>
            <person name="Miller P.J."/>
            <person name="Scott M.A."/>
            <person name="Spackman E."/>
            <person name="Goraichik I."/>
            <person name="Dimitrov K.M."/>
            <person name="Suarez D.L."/>
            <person name="Swayne D.E."/>
        </authorList>
    </citation>
    <scope>NUCLEOTIDE SEQUENCE [LARGE SCALE GENOMIC DNA]</scope>
    <source>
        <strain evidence="2 3">CECT 7450</strain>
    </source>
</reference>
<dbReference type="InterPro" id="IPR015421">
    <property type="entry name" value="PyrdxlP-dep_Trfase_major"/>
</dbReference>
<dbReference type="InterPro" id="IPR015422">
    <property type="entry name" value="PyrdxlP-dep_Trfase_small"/>
</dbReference>
<dbReference type="EMBL" id="FWFX01000002">
    <property type="protein sequence ID" value="SLN24008.1"/>
    <property type="molecule type" value="Genomic_DNA"/>
</dbReference>
<accession>A0A1X6YL61</accession>
<dbReference type="Proteomes" id="UP000193061">
    <property type="component" value="Unassembled WGS sequence"/>
</dbReference>
<feature type="domain" description="Aminotransferase class I/classII large" evidence="1">
    <location>
        <begin position="45"/>
        <end position="363"/>
    </location>
</feature>
<dbReference type="PANTHER" id="PTHR43510:SF1">
    <property type="entry name" value="AMINOTRANSFERASE FUNCTION, HYPOTHETICAL (EUROFUNG)"/>
    <property type="match status" value="1"/>
</dbReference>
<organism evidence="2 3">
    <name type="scientific">Roseovarius albus</name>
    <dbReference type="NCBI Taxonomy" id="1247867"/>
    <lineage>
        <taxon>Bacteria</taxon>
        <taxon>Pseudomonadati</taxon>
        <taxon>Pseudomonadota</taxon>
        <taxon>Alphaproteobacteria</taxon>
        <taxon>Rhodobacterales</taxon>
        <taxon>Roseobacteraceae</taxon>
        <taxon>Roseovarius</taxon>
    </lineage>
</organism>
<dbReference type="InterPro" id="IPR004839">
    <property type="entry name" value="Aminotransferase_I/II_large"/>
</dbReference>
<dbReference type="PANTHER" id="PTHR43510">
    <property type="entry name" value="AMINOTRANSFERASE FUNCTION, HYPOTHETICAL (EUROFUNG)"/>
    <property type="match status" value="1"/>
</dbReference>
<dbReference type="AlphaFoldDB" id="A0A1X6YL61"/>
<dbReference type="EC" id="4.3.2.-" evidence="2"/>
<dbReference type="GO" id="GO:0030170">
    <property type="term" value="F:pyridoxal phosphate binding"/>
    <property type="evidence" value="ECO:0007669"/>
    <property type="project" value="InterPro"/>
</dbReference>
<sequence>MTNPRPMRDFGLEVFFSEWEFKARHHMTASDIESRSATDLLALASEEDRATYEAQWLGYTETWGAPALRAEIANTYDTMDAQNILCLAGAGEGLYTVSRTLLDAASHAIVPTPNYQSAETIPLSVCEVTGVPLRQDNTPGSWRLDLDDLRAAIRPNTKLLSLNFPHNPTGMLMARDDLEALVALCRKHGIWILSDEVYRGVELNPDDRMPQIADLYERGISLNVMSKAYGLPGLRVGWIAAQDKELLQRVERYKHYLSICNSAPSETLSLIALKARDQILAENQQLLSKNVVALESLFADFPCLVEWARPKGGCVAFPRYIGPGDGEIFCREILQESGVLLLPGSIYASELSDIPDNHFRVGFGRGQVFEDGLAAMRAHFEAHYPSFKT</sequence>
<dbReference type="Gene3D" id="3.40.640.10">
    <property type="entry name" value="Type I PLP-dependent aspartate aminotransferase-like (Major domain)"/>
    <property type="match status" value="1"/>
</dbReference>
<keyword evidence="3" id="KW-1185">Reference proteome</keyword>
<gene>
    <name evidence="2" type="primary">vioD_2</name>
    <name evidence="2" type="ORF">ROA7450_00971</name>
</gene>
<dbReference type="Pfam" id="PF00155">
    <property type="entry name" value="Aminotran_1_2"/>
    <property type="match status" value="1"/>
</dbReference>